<dbReference type="AlphaFoldDB" id="A0AA86PQS7"/>
<comment type="caution">
    <text evidence="2">The sequence shown here is derived from an EMBL/GenBank/DDBJ whole genome shotgun (WGS) entry which is preliminary data.</text>
</comment>
<evidence type="ECO:0000313" key="1">
    <source>
        <dbReference type="EMBL" id="CAI9939784.1"/>
    </source>
</evidence>
<dbReference type="EMBL" id="CATOUU010000667">
    <property type="protein sequence ID" value="CAI9939784.1"/>
    <property type="molecule type" value="Genomic_DNA"/>
</dbReference>
<evidence type="ECO:0000313" key="7">
    <source>
        <dbReference type="Proteomes" id="UP001642409"/>
    </source>
</evidence>
<dbReference type="EMBL" id="CAXDID020000197">
    <property type="protein sequence ID" value="CAL6053673.1"/>
    <property type="molecule type" value="Genomic_DNA"/>
</dbReference>
<keyword evidence="7" id="KW-1185">Reference proteome</keyword>
<gene>
    <name evidence="1" type="ORF">HINF_LOCUS27429</name>
    <name evidence="2" type="ORF">HINF_LOCUS27445</name>
    <name evidence="3" type="ORF">HINF_LOCUS27446</name>
    <name evidence="4" type="ORF">HINF_LOCUS45512</name>
    <name evidence="5" type="ORF">HINF_LOCUS45529</name>
    <name evidence="6" type="ORF">HINF_LOCUS45530</name>
</gene>
<protein>
    <submittedName>
        <fullName evidence="4">Hypothetical_protein</fullName>
    </submittedName>
</protein>
<evidence type="ECO:0000313" key="6">
    <source>
        <dbReference type="EMBL" id="CAL6053674.1"/>
    </source>
</evidence>
<evidence type="ECO:0000313" key="3">
    <source>
        <dbReference type="EMBL" id="CAI9939801.1"/>
    </source>
</evidence>
<evidence type="ECO:0000313" key="4">
    <source>
        <dbReference type="EMBL" id="CAL6053656.1"/>
    </source>
</evidence>
<sequence>MEKTNLLDVAAASIYIPCHYSTLICWKSGCEATRHEIDLPLAPSVSWPNLRPQVDDSVGTKRLCQKWRRCNEMMPLSRRWFWRSINSHWTSVGRAIWFRCLQQNATTTSSLITTTIFKYIFFSQAKRTKQEYKLYSFAK</sequence>
<organism evidence="2">
    <name type="scientific">Hexamita inflata</name>
    <dbReference type="NCBI Taxonomy" id="28002"/>
    <lineage>
        <taxon>Eukaryota</taxon>
        <taxon>Metamonada</taxon>
        <taxon>Diplomonadida</taxon>
        <taxon>Hexamitidae</taxon>
        <taxon>Hexamitinae</taxon>
        <taxon>Hexamita</taxon>
    </lineage>
</organism>
<dbReference type="EMBL" id="CAXDID020000197">
    <property type="protein sequence ID" value="CAL6053674.1"/>
    <property type="molecule type" value="Genomic_DNA"/>
</dbReference>
<dbReference type="Proteomes" id="UP001642409">
    <property type="component" value="Unassembled WGS sequence"/>
</dbReference>
<evidence type="ECO:0000313" key="5">
    <source>
        <dbReference type="EMBL" id="CAL6053673.1"/>
    </source>
</evidence>
<dbReference type="EMBL" id="CATOUU010000667">
    <property type="protein sequence ID" value="CAI9939800.1"/>
    <property type="molecule type" value="Genomic_DNA"/>
</dbReference>
<dbReference type="EMBL" id="CAXDID020000197">
    <property type="protein sequence ID" value="CAL6053656.1"/>
    <property type="molecule type" value="Genomic_DNA"/>
</dbReference>
<name>A0AA86PQS7_9EUKA</name>
<evidence type="ECO:0000313" key="2">
    <source>
        <dbReference type="EMBL" id="CAI9939800.1"/>
    </source>
</evidence>
<accession>A0AA86PQS7</accession>
<reference evidence="4 7" key="2">
    <citation type="submission" date="2024-07" db="EMBL/GenBank/DDBJ databases">
        <authorList>
            <person name="Akdeniz Z."/>
        </authorList>
    </citation>
    <scope>NUCLEOTIDE SEQUENCE [LARGE SCALE GENOMIC DNA]</scope>
</reference>
<dbReference type="EMBL" id="CATOUU010000667">
    <property type="protein sequence ID" value="CAI9939801.1"/>
    <property type="molecule type" value="Genomic_DNA"/>
</dbReference>
<proteinExistence type="predicted"/>
<reference evidence="2" key="1">
    <citation type="submission" date="2023-06" db="EMBL/GenBank/DDBJ databases">
        <authorList>
            <person name="Kurt Z."/>
        </authorList>
    </citation>
    <scope>NUCLEOTIDE SEQUENCE</scope>
</reference>